<sequence length="102" mass="11554">MHYRNQDILLNCACKEGPYQIENGKENMFPDYTATVQEKVVSYAEVKKVLRDEYIQFSLLFSSKLKLLVVGKRHAFDNLSRSVGLAGGAEDKLLGWKVAQAE</sequence>
<accession>A0AAV7SFA8</accession>
<dbReference type="AlphaFoldDB" id="A0AAV7SFA8"/>
<evidence type="ECO:0000313" key="1">
    <source>
        <dbReference type="EMBL" id="KAJ1162960.1"/>
    </source>
</evidence>
<reference evidence="1" key="1">
    <citation type="journal article" date="2022" name="bioRxiv">
        <title>Sequencing and chromosome-scale assembly of the giantPleurodeles waltlgenome.</title>
        <authorList>
            <person name="Brown T."/>
            <person name="Elewa A."/>
            <person name="Iarovenko S."/>
            <person name="Subramanian E."/>
            <person name="Araus A.J."/>
            <person name="Petzold A."/>
            <person name="Susuki M."/>
            <person name="Suzuki K.-i.T."/>
            <person name="Hayashi T."/>
            <person name="Toyoda A."/>
            <person name="Oliveira C."/>
            <person name="Osipova E."/>
            <person name="Leigh N.D."/>
            <person name="Simon A."/>
            <person name="Yun M.H."/>
        </authorList>
    </citation>
    <scope>NUCLEOTIDE SEQUENCE</scope>
    <source>
        <strain evidence="1">20211129_DDA</strain>
        <tissue evidence="1">Liver</tissue>
    </source>
</reference>
<name>A0AAV7SFA8_PLEWA</name>
<dbReference type="EMBL" id="JANPWB010000008">
    <property type="protein sequence ID" value="KAJ1162960.1"/>
    <property type="molecule type" value="Genomic_DNA"/>
</dbReference>
<gene>
    <name evidence="1" type="ORF">NDU88_003424</name>
</gene>
<comment type="caution">
    <text evidence="1">The sequence shown here is derived from an EMBL/GenBank/DDBJ whole genome shotgun (WGS) entry which is preliminary data.</text>
</comment>
<keyword evidence="2" id="KW-1185">Reference proteome</keyword>
<dbReference type="Gene3D" id="3.30.250.20">
    <property type="entry name" value="L1 transposable element, C-terminal domain"/>
    <property type="match status" value="1"/>
</dbReference>
<dbReference type="Proteomes" id="UP001066276">
    <property type="component" value="Chromosome 4_2"/>
</dbReference>
<evidence type="ECO:0000313" key="2">
    <source>
        <dbReference type="Proteomes" id="UP001066276"/>
    </source>
</evidence>
<proteinExistence type="predicted"/>
<organism evidence="1 2">
    <name type="scientific">Pleurodeles waltl</name>
    <name type="common">Iberian ribbed newt</name>
    <dbReference type="NCBI Taxonomy" id="8319"/>
    <lineage>
        <taxon>Eukaryota</taxon>
        <taxon>Metazoa</taxon>
        <taxon>Chordata</taxon>
        <taxon>Craniata</taxon>
        <taxon>Vertebrata</taxon>
        <taxon>Euteleostomi</taxon>
        <taxon>Amphibia</taxon>
        <taxon>Batrachia</taxon>
        <taxon>Caudata</taxon>
        <taxon>Salamandroidea</taxon>
        <taxon>Salamandridae</taxon>
        <taxon>Pleurodelinae</taxon>
        <taxon>Pleurodeles</taxon>
    </lineage>
</organism>
<dbReference type="InterPro" id="IPR042566">
    <property type="entry name" value="L1_C"/>
</dbReference>
<protein>
    <submittedName>
        <fullName evidence="1">Uncharacterized protein</fullName>
    </submittedName>
</protein>